<keyword evidence="2" id="KW-1185">Reference proteome</keyword>
<dbReference type="EMBL" id="LQYN01000056">
    <property type="protein sequence ID" value="KYD05508.1"/>
    <property type="molecule type" value="Genomic_DNA"/>
</dbReference>
<dbReference type="PATRIC" id="fig|46224.3.peg.3209"/>
<evidence type="ECO:0000313" key="1">
    <source>
        <dbReference type="EMBL" id="KYD05508.1"/>
    </source>
</evidence>
<dbReference type="AlphaFoldDB" id="A0A150KZJ8"/>
<proteinExistence type="predicted"/>
<evidence type="ECO:0000313" key="2">
    <source>
        <dbReference type="Proteomes" id="UP000075666"/>
    </source>
</evidence>
<gene>
    <name evidence="1" type="ORF">B4102_3232</name>
</gene>
<dbReference type="Proteomes" id="UP000075666">
    <property type="component" value="Unassembled WGS sequence"/>
</dbReference>
<dbReference type="STRING" id="46224.B4102_3232"/>
<reference evidence="1 2" key="1">
    <citation type="submission" date="2016-01" db="EMBL/GenBank/DDBJ databases">
        <title>Genome Sequences of Twelve Sporeforming Bacillus Species Isolated from Foods.</title>
        <authorList>
            <person name="Berendsen E.M."/>
            <person name="Wells-Bennik M.H."/>
            <person name="Krawcyk A.O."/>
            <person name="De Jong A."/>
            <person name="Holsappel S."/>
            <person name="Eijlander R.T."/>
            <person name="Kuipers O.P."/>
        </authorList>
    </citation>
    <scope>NUCLEOTIDE SEQUENCE [LARGE SCALE GENOMIC DNA]</scope>
    <source>
        <strain evidence="1 2">B4102</strain>
    </source>
</reference>
<protein>
    <submittedName>
        <fullName evidence="1">Uncharacterized protein</fullName>
    </submittedName>
</protein>
<sequence>MIRVHSFNRPFLDFYIGIKDFISLFRISCSRFFRFEYFGQVRALRIAFSTIKFPYPADSGTSLHLSYYQVLVSDSFEHFASPFLLSSSRIQPIQALRFAFPTIKFPLPADSGTSLHLSYYQVLVSSGFGHFASPFQLSSSRFRPVRALRFTFPTIKFPHLLLHSIPIMAEIVKNNFSTSHSYQKEHATFPNTVACSYPTIYK</sequence>
<name>A0A150KZJ8_9BACI</name>
<comment type="caution">
    <text evidence="1">The sequence shown here is derived from an EMBL/GenBank/DDBJ whole genome shotgun (WGS) entry which is preliminary data.</text>
</comment>
<organism evidence="1 2">
    <name type="scientific">Heyndrickxia sporothermodurans</name>
    <dbReference type="NCBI Taxonomy" id="46224"/>
    <lineage>
        <taxon>Bacteria</taxon>
        <taxon>Bacillati</taxon>
        <taxon>Bacillota</taxon>
        <taxon>Bacilli</taxon>
        <taxon>Bacillales</taxon>
        <taxon>Bacillaceae</taxon>
        <taxon>Heyndrickxia</taxon>
    </lineage>
</organism>
<accession>A0A150KZJ8</accession>